<dbReference type="InterPro" id="IPR000515">
    <property type="entry name" value="MetI-like"/>
</dbReference>
<dbReference type="GO" id="GO:0005886">
    <property type="term" value="C:plasma membrane"/>
    <property type="evidence" value="ECO:0007669"/>
    <property type="project" value="UniProtKB-SubCell"/>
</dbReference>
<dbReference type="InterPro" id="IPR035906">
    <property type="entry name" value="MetI-like_sf"/>
</dbReference>
<dbReference type="Gene3D" id="1.10.3720.10">
    <property type="entry name" value="MetI-like"/>
    <property type="match status" value="1"/>
</dbReference>
<dbReference type="SUPFAM" id="SSF161098">
    <property type="entry name" value="MetI-like"/>
    <property type="match status" value="1"/>
</dbReference>
<evidence type="ECO:0000256" key="3">
    <source>
        <dbReference type="ARBA" id="ARBA00022475"/>
    </source>
</evidence>
<evidence type="ECO:0000313" key="11">
    <source>
        <dbReference type="Proteomes" id="UP000016412"/>
    </source>
</evidence>
<name>U1FB14_TRESO</name>
<dbReference type="PANTHER" id="PTHR30193">
    <property type="entry name" value="ABC TRANSPORTER PERMEASE PROTEIN"/>
    <property type="match status" value="1"/>
</dbReference>
<feature type="transmembrane region" description="Helical" evidence="7">
    <location>
        <begin position="103"/>
        <end position="125"/>
    </location>
</feature>
<sequence>MTECCVNINKAIRSFRTHRYRCVRTGVRSMILSKREKIIPYLFLVPAFLGLGIFRLAPIISSLLDSFTTVSFVGGITRKFCGLKNYVFALTDPVFLKSLRNTLIFTLIVNPFEVLWAFILALLVYKHGKGMGAFRTIFFVPFTMSLAITATIWGIMFNPNGGFINSILGLIRIKPLQFLTSPSQALGSIIFLVSWRCVGYWMIFLISGLQNISQSLYESAWIDGARAWQSFWYITLPMMKRTLLFVIVADTTQNFLMFTPMYILTGGGPENATNVAMYEAYKNVFIYTDRGVGNAMVIIIILMILTVVFCEFKFIRSRET</sequence>
<dbReference type="Proteomes" id="UP000016412">
    <property type="component" value="Unassembled WGS sequence"/>
</dbReference>
<evidence type="ECO:0000256" key="7">
    <source>
        <dbReference type="RuleBase" id="RU363032"/>
    </source>
</evidence>
<feature type="transmembrane region" description="Helical" evidence="7">
    <location>
        <begin position="137"/>
        <end position="156"/>
    </location>
</feature>
<evidence type="ECO:0000313" key="9">
    <source>
        <dbReference type="EMBL" id="ERF61347.1"/>
    </source>
</evidence>
<dbReference type="GO" id="GO:0055085">
    <property type="term" value="P:transmembrane transport"/>
    <property type="evidence" value="ECO:0007669"/>
    <property type="project" value="InterPro"/>
</dbReference>
<dbReference type="EMBL" id="AVQI01000020">
    <property type="protein sequence ID" value="ERK04593.1"/>
    <property type="molecule type" value="Genomic_DNA"/>
</dbReference>
<comment type="caution">
    <text evidence="9">The sequence shown here is derived from an EMBL/GenBank/DDBJ whole genome shotgun (WGS) entry which is preliminary data.</text>
</comment>
<evidence type="ECO:0000256" key="4">
    <source>
        <dbReference type="ARBA" id="ARBA00022692"/>
    </source>
</evidence>
<evidence type="ECO:0000256" key="1">
    <source>
        <dbReference type="ARBA" id="ARBA00004651"/>
    </source>
</evidence>
<feature type="transmembrane region" description="Helical" evidence="7">
    <location>
        <begin position="38"/>
        <end position="57"/>
    </location>
</feature>
<evidence type="ECO:0000259" key="8">
    <source>
        <dbReference type="PROSITE" id="PS50928"/>
    </source>
</evidence>
<dbReference type="PANTHER" id="PTHR30193:SF37">
    <property type="entry name" value="INNER MEMBRANE ABC TRANSPORTER PERMEASE PROTEIN YCJO"/>
    <property type="match status" value="1"/>
</dbReference>
<organism evidence="9 11">
    <name type="scientific">Treponema socranskii subsp. socranskii VPI DR56BR1116 = ATCC 35536</name>
    <dbReference type="NCBI Taxonomy" id="1125725"/>
    <lineage>
        <taxon>Bacteria</taxon>
        <taxon>Pseudomonadati</taxon>
        <taxon>Spirochaetota</taxon>
        <taxon>Spirochaetia</taxon>
        <taxon>Spirochaetales</taxon>
        <taxon>Treponemataceae</taxon>
        <taxon>Treponema</taxon>
    </lineage>
</organism>
<feature type="domain" description="ABC transmembrane type-1" evidence="8">
    <location>
        <begin position="99"/>
        <end position="309"/>
    </location>
</feature>
<evidence type="ECO:0000313" key="10">
    <source>
        <dbReference type="EMBL" id="ERK04593.1"/>
    </source>
</evidence>
<dbReference type="AlphaFoldDB" id="U1FB14"/>
<dbReference type="Proteomes" id="UP000016646">
    <property type="component" value="Unassembled WGS sequence"/>
</dbReference>
<dbReference type="Pfam" id="PF00528">
    <property type="entry name" value="BPD_transp_1"/>
    <property type="match status" value="1"/>
</dbReference>
<dbReference type="STRING" id="1125725.HMPREF1325_2240"/>
<evidence type="ECO:0000313" key="12">
    <source>
        <dbReference type="Proteomes" id="UP000016646"/>
    </source>
</evidence>
<keyword evidence="4 7" id="KW-0812">Transmembrane</keyword>
<feature type="transmembrane region" description="Helical" evidence="7">
    <location>
        <begin position="295"/>
        <end position="315"/>
    </location>
</feature>
<feature type="transmembrane region" description="Helical" evidence="7">
    <location>
        <begin position="243"/>
        <end position="264"/>
    </location>
</feature>
<accession>U1FB14</accession>
<evidence type="ECO:0000256" key="5">
    <source>
        <dbReference type="ARBA" id="ARBA00022989"/>
    </source>
</evidence>
<comment type="subcellular location">
    <subcellularLocation>
        <location evidence="1 7">Cell membrane</location>
        <topology evidence="1 7">Multi-pass membrane protein</topology>
    </subcellularLocation>
</comment>
<dbReference type="SUPFAM" id="SSF160964">
    <property type="entry name" value="MalF N-terminal region-like"/>
    <property type="match status" value="1"/>
</dbReference>
<protein>
    <submittedName>
        <fullName evidence="9 10">Transmembrane permease MsmF</fullName>
    </submittedName>
</protein>
<dbReference type="PATRIC" id="fig|1125725.3.peg.692"/>
<keyword evidence="2 7" id="KW-0813">Transport</keyword>
<dbReference type="InterPro" id="IPR051393">
    <property type="entry name" value="ABC_transporter_permease"/>
</dbReference>
<keyword evidence="3" id="KW-1003">Cell membrane</keyword>
<dbReference type="eggNOG" id="COG1175">
    <property type="taxonomic scope" value="Bacteria"/>
</dbReference>
<gene>
    <name evidence="10" type="ORF">HMPREF0860_0715</name>
    <name evidence="9" type="ORF">HMPREF1325_2240</name>
</gene>
<keyword evidence="5 7" id="KW-1133">Transmembrane helix</keyword>
<reference evidence="11 12" key="1">
    <citation type="submission" date="2013-08" db="EMBL/GenBank/DDBJ databases">
        <authorList>
            <person name="Durkin A.S."/>
            <person name="Haft D.R."/>
            <person name="McCorrison J."/>
            <person name="Torralba M."/>
            <person name="Gillis M."/>
            <person name="Haft D.H."/>
            <person name="Methe B."/>
            <person name="Sutton G."/>
            <person name="Nelson K.E."/>
        </authorList>
    </citation>
    <scope>NUCLEOTIDE SEQUENCE [LARGE SCALE GENOMIC DNA]</scope>
    <source>
        <strain evidence="10 12">ATCC 35536</strain>
        <strain evidence="9 11">VPI DR56BR1116</strain>
    </source>
</reference>
<keyword evidence="6 7" id="KW-0472">Membrane</keyword>
<keyword evidence="12" id="KW-1185">Reference proteome</keyword>
<dbReference type="CDD" id="cd06261">
    <property type="entry name" value="TM_PBP2"/>
    <property type="match status" value="1"/>
</dbReference>
<evidence type="ECO:0000256" key="6">
    <source>
        <dbReference type="ARBA" id="ARBA00023136"/>
    </source>
</evidence>
<dbReference type="PROSITE" id="PS50928">
    <property type="entry name" value="ABC_TM1"/>
    <property type="match status" value="1"/>
</dbReference>
<proteinExistence type="inferred from homology"/>
<dbReference type="EMBL" id="AUZJ01000013">
    <property type="protein sequence ID" value="ERF61347.1"/>
    <property type="molecule type" value="Genomic_DNA"/>
</dbReference>
<comment type="similarity">
    <text evidence="7">Belongs to the binding-protein-dependent transport system permease family.</text>
</comment>
<evidence type="ECO:0000256" key="2">
    <source>
        <dbReference type="ARBA" id="ARBA00022448"/>
    </source>
</evidence>
<feature type="transmembrane region" description="Helical" evidence="7">
    <location>
        <begin position="185"/>
        <end position="206"/>
    </location>
</feature>